<reference evidence="1" key="1">
    <citation type="journal article" date="2022" name="Microorganisms">
        <title>Antibiotic Susceptibility, Resistance Gene Determinants and Corresponding Genomic Regions in Lactobacillus amylovorus Isolates Derived from Wild Boars and Domestic Pigs.</title>
        <authorList>
            <person name="Moravkova M."/>
            <person name="Kostovova I."/>
            <person name="Kavanova K."/>
            <person name="Pechar R."/>
            <person name="Stanek S."/>
            <person name="Brychta A."/>
            <person name="Zeman M."/>
            <person name="Kubasova T."/>
        </authorList>
    </citation>
    <scope>NUCLEOTIDE SEQUENCE</scope>
    <source>
        <strain evidence="1">M597B</strain>
    </source>
</reference>
<organism evidence="1 2">
    <name type="scientific">Lactobacillus amylovorus</name>
    <dbReference type="NCBI Taxonomy" id="1604"/>
    <lineage>
        <taxon>Bacteria</taxon>
        <taxon>Bacillati</taxon>
        <taxon>Bacillota</taxon>
        <taxon>Bacilli</taxon>
        <taxon>Lactobacillales</taxon>
        <taxon>Lactobacillaceae</taxon>
        <taxon>Lactobacillus</taxon>
    </lineage>
</organism>
<dbReference type="AlphaFoldDB" id="A0AAW6BCX1"/>
<dbReference type="EMBL" id="JAOTHD010000038">
    <property type="protein sequence ID" value="MDB6247526.1"/>
    <property type="molecule type" value="Genomic_DNA"/>
</dbReference>
<protein>
    <submittedName>
        <fullName evidence="1">Uncharacterized protein</fullName>
    </submittedName>
</protein>
<gene>
    <name evidence="1" type="ORF">ODV14_09475</name>
</gene>
<dbReference type="Proteomes" id="UP001141961">
    <property type="component" value="Unassembled WGS sequence"/>
</dbReference>
<evidence type="ECO:0000313" key="1">
    <source>
        <dbReference type="EMBL" id="MDB6247526.1"/>
    </source>
</evidence>
<reference evidence="1" key="2">
    <citation type="submission" date="2022-10" db="EMBL/GenBank/DDBJ databases">
        <authorList>
            <person name="Kostovova I."/>
            <person name="Moravkova M."/>
            <person name="Pechar R."/>
        </authorList>
    </citation>
    <scope>NUCLEOTIDE SEQUENCE</scope>
    <source>
        <strain evidence="1">M597B</strain>
    </source>
</reference>
<sequence length="70" mass="8222">MSDVIAETSNFVKQTNGKPFSNFSRTMKLTSSEDVKYPYYLSFETEEISRRQLQDLAIQDKYLRASYKIL</sequence>
<name>A0AAW6BCX1_LACAM</name>
<proteinExistence type="predicted"/>
<dbReference type="RefSeq" id="WP_271326610.1">
    <property type="nucleotide sequence ID" value="NZ_JAOTHC010000001.1"/>
</dbReference>
<evidence type="ECO:0000313" key="2">
    <source>
        <dbReference type="Proteomes" id="UP001141961"/>
    </source>
</evidence>
<comment type="caution">
    <text evidence="1">The sequence shown here is derived from an EMBL/GenBank/DDBJ whole genome shotgun (WGS) entry which is preliminary data.</text>
</comment>
<accession>A0AAW6BCX1</accession>